<accession>A0ABV8LGS9</accession>
<protein>
    <submittedName>
        <fullName evidence="2">Glycosyltransferase family 2 protein</fullName>
    </submittedName>
</protein>
<keyword evidence="3" id="KW-1185">Reference proteome</keyword>
<proteinExistence type="predicted"/>
<sequence>MPLLSVVVPVYRVEAYLRQCLDSILRSAPEDFELIVVDDCSPDGSGDIADEYAARDPRVRVRHLTENVGLGRARNAGLDEATGAFVWFVDSDDWLADGAIAAAIRRLTADPALDMLIVDFARYAEDTRTSRRSAVARALARSPGPEVFSAVERPSVVGLLHVAWNRVVRRQFLLDEGLRFHPGLYEDVSWTYPAVLAARRIAFLDQVCVYYRLREGAITSTGGARHLGMIHHWELVFAAVPADHPLRPVLFEQSMRQGIAVLGNETRVPDARLRREFFLRLAAFQHRYAPPGWAPPGGRIHQIKYVLLAKRLYPVYSVLRWGYKAARRQDPSF</sequence>
<dbReference type="Gene3D" id="3.90.550.10">
    <property type="entry name" value="Spore Coat Polysaccharide Biosynthesis Protein SpsA, Chain A"/>
    <property type="match status" value="1"/>
</dbReference>
<dbReference type="RefSeq" id="WP_253758462.1">
    <property type="nucleotide sequence ID" value="NZ_JAMZDZ010000001.1"/>
</dbReference>
<feature type="domain" description="Glycosyltransferase 2-like" evidence="1">
    <location>
        <begin position="5"/>
        <end position="131"/>
    </location>
</feature>
<dbReference type="PANTHER" id="PTHR22916:SF3">
    <property type="entry name" value="UDP-GLCNAC:BETAGAL BETA-1,3-N-ACETYLGLUCOSAMINYLTRANSFERASE-LIKE PROTEIN 1"/>
    <property type="match status" value="1"/>
</dbReference>
<name>A0ABV8LGS9_9ACTN</name>
<dbReference type="EMBL" id="JBHSAY010000005">
    <property type="protein sequence ID" value="MFC4130142.1"/>
    <property type="molecule type" value="Genomic_DNA"/>
</dbReference>
<dbReference type="Pfam" id="PF00535">
    <property type="entry name" value="Glycos_transf_2"/>
    <property type="match status" value="1"/>
</dbReference>
<dbReference type="PANTHER" id="PTHR22916">
    <property type="entry name" value="GLYCOSYLTRANSFERASE"/>
    <property type="match status" value="1"/>
</dbReference>
<gene>
    <name evidence="2" type="ORF">ACFOZ4_05925</name>
</gene>
<dbReference type="InterPro" id="IPR001173">
    <property type="entry name" value="Glyco_trans_2-like"/>
</dbReference>
<dbReference type="Proteomes" id="UP001595816">
    <property type="component" value="Unassembled WGS sequence"/>
</dbReference>
<comment type="caution">
    <text evidence="2">The sequence shown here is derived from an EMBL/GenBank/DDBJ whole genome shotgun (WGS) entry which is preliminary data.</text>
</comment>
<evidence type="ECO:0000313" key="3">
    <source>
        <dbReference type="Proteomes" id="UP001595816"/>
    </source>
</evidence>
<reference evidence="3" key="1">
    <citation type="journal article" date="2019" name="Int. J. Syst. Evol. Microbiol.">
        <title>The Global Catalogue of Microorganisms (GCM) 10K type strain sequencing project: providing services to taxonomists for standard genome sequencing and annotation.</title>
        <authorList>
            <consortium name="The Broad Institute Genomics Platform"/>
            <consortium name="The Broad Institute Genome Sequencing Center for Infectious Disease"/>
            <person name="Wu L."/>
            <person name="Ma J."/>
        </authorList>
    </citation>
    <scope>NUCLEOTIDE SEQUENCE [LARGE SCALE GENOMIC DNA]</scope>
    <source>
        <strain evidence="3">CGMCC 4.7289</strain>
    </source>
</reference>
<dbReference type="CDD" id="cd00761">
    <property type="entry name" value="Glyco_tranf_GTA_type"/>
    <property type="match status" value="1"/>
</dbReference>
<dbReference type="InterPro" id="IPR029044">
    <property type="entry name" value="Nucleotide-diphossugar_trans"/>
</dbReference>
<organism evidence="2 3">
    <name type="scientific">Hamadaea flava</name>
    <dbReference type="NCBI Taxonomy" id="1742688"/>
    <lineage>
        <taxon>Bacteria</taxon>
        <taxon>Bacillati</taxon>
        <taxon>Actinomycetota</taxon>
        <taxon>Actinomycetes</taxon>
        <taxon>Micromonosporales</taxon>
        <taxon>Micromonosporaceae</taxon>
        <taxon>Hamadaea</taxon>
    </lineage>
</organism>
<evidence type="ECO:0000313" key="2">
    <source>
        <dbReference type="EMBL" id="MFC4130142.1"/>
    </source>
</evidence>
<dbReference type="SUPFAM" id="SSF53448">
    <property type="entry name" value="Nucleotide-diphospho-sugar transferases"/>
    <property type="match status" value="1"/>
</dbReference>
<evidence type="ECO:0000259" key="1">
    <source>
        <dbReference type="Pfam" id="PF00535"/>
    </source>
</evidence>